<dbReference type="PANTHER" id="PTHR12390">
    <property type="entry name" value="UROPORPHYRINOGEN III SYNTHASE"/>
    <property type="match status" value="1"/>
</dbReference>
<dbReference type="OMA" id="IHGADTG"/>
<comment type="caution">
    <text evidence="2">The sequence shown here is derived from an EMBL/GenBank/DDBJ whole genome shotgun (WGS) entry which is preliminary data.</text>
</comment>
<keyword evidence="3" id="KW-1185">Reference proteome</keyword>
<dbReference type="GO" id="GO:0004852">
    <property type="term" value="F:uroporphyrinogen-III synthase activity"/>
    <property type="evidence" value="ECO:0007669"/>
    <property type="project" value="InterPro"/>
</dbReference>
<dbReference type="Pfam" id="PF02602">
    <property type="entry name" value="HEM4"/>
    <property type="match status" value="1"/>
</dbReference>
<dbReference type="SUPFAM" id="SSF69618">
    <property type="entry name" value="HemD-like"/>
    <property type="match status" value="1"/>
</dbReference>
<organism evidence="2 3">
    <name type="scientific">Syncephalastrum racemosum</name>
    <name type="common">Filamentous fungus</name>
    <dbReference type="NCBI Taxonomy" id="13706"/>
    <lineage>
        <taxon>Eukaryota</taxon>
        <taxon>Fungi</taxon>
        <taxon>Fungi incertae sedis</taxon>
        <taxon>Mucoromycota</taxon>
        <taxon>Mucoromycotina</taxon>
        <taxon>Mucoromycetes</taxon>
        <taxon>Mucorales</taxon>
        <taxon>Syncephalastraceae</taxon>
        <taxon>Syncephalastrum</taxon>
    </lineage>
</organism>
<dbReference type="GO" id="GO:0006782">
    <property type="term" value="P:protoporphyrinogen IX biosynthetic process"/>
    <property type="evidence" value="ECO:0007669"/>
    <property type="project" value="UniProtKB-UniPathway"/>
</dbReference>
<dbReference type="CDD" id="cd06578">
    <property type="entry name" value="HemD"/>
    <property type="match status" value="1"/>
</dbReference>
<name>A0A1X2HP47_SYNRA</name>
<feature type="domain" description="Tetrapyrrole biosynthesis uroporphyrinogen III synthase" evidence="1">
    <location>
        <begin position="17"/>
        <end position="234"/>
    </location>
</feature>
<dbReference type="GO" id="GO:0006780">
    <property type="term" value="P:uroporphyrinogen III biosynthetic process"/>
    <property type="evidence" value="ECO:0007669"/>
    <property type="project" value="InterPro"/>
</dbReference>
<dbReference type="UniPathway" id="UPA00251">
    <property type="reaction ID" value="UER00320"/>
</dbReference>
<dbReference type="InParanoid" id="A0A1X2HP47"/>
<dbReference type="PANTHER" id="PTHR12390:SF0">
    <property type="entry name" value="UROPORPHYRINOGEN-III SYNTHASE"/>
    <property type="match status" value="1"/>
</dbReference>
<sequence>MNRKNVCLFKARTGCNDEYETALRERGYNVIFVPVLDHEVQSIPELRAMIERGPDGLSGIIFTSQRAVEAWRTATQDMRVPSAWAKMELYIVGPKTASLIRELAYFAESHTTVANRASELGDHLVSQQHGRLLFLAGDKRRDELPVRLAKAGIDVQELRVYATCAHPQLVTGLAQLVEPLAWVVYYSPSGYDYVMQSGIQLPSAQVAAIGPTTADHLQRHQVVVHVVAEQPKPRVLADAIADYENKN</sequence>
<dbReference type="STRING" id="13706.A0A1X2HP47"/>
<evidence type="ECO:0000259" key="1">
    <source>
        <dbReference type="Pfam" id="PF02602"/>
    </source>
</evidence>
<evidence type="ECO:0000313" key="3">
    <source>
        <dbReference type="Proteomes" id="UP000242180"/>
    </source>
</evidence>
<dbReference type="FunCoup" id="A0A1X2HP47">
    <property type="interactions" value="344"/>
</dbReference>
<proteinExistence type="predicted"/>
<dbReference type="EMBL" id="MCGN01000002">
    <property type="protein sequence ID" value="ORZ01109.1"/>
    <property type="molecule type" value="Genomic_DNA"/>
</dbReference>
<protein>
    <submittedName>
        <fullName evidence="2">Tetrapyrrole biosynthesis, uroporphyrinogen III synthase</fullName>
    </submittedName>
</protein>
<dbReference type="OrthoDB" id="5595751at2759"/>
<dbReference type="GO" id="GO:0005829">
    <property type="term" value="C:cytosol"/>
    <property type="evidence" value="ECO:0007669"/>
    <property type="project" value="TreeGrafter"/>
</dbReference>
<dbReference type="InterPro" id="IPR036108">
    <property type="entry name" value="4pyrrol_syn_uPrphyn_synt_sf"/>
</dbReference>
<evidence type="ECO:0000313" key="2">
    <source>
        <dbReference type="EMBL" id="ORZ01109.1"/>
    </source>
</evidence>
<dbReference type="AlphaFoldDB" id="A0A1X2HP47"/>
<dbReference type="Gene3D" id="3.40.50.10090">
    <property type="match status" value="2"/>
</dbReference>
<dbReference type="Proteomes" id="UP000242180">
    <property type="component" value="Unassembled WGS sequence"/>
</dbReference>
<dbReference type="InterPro" id="IPR003754">
    <property type="entry name" value="4pyrrol_synth_uPrphyn_synth"/>
</dbReference>
<dbReference type="InterPro" id="IPR039793">
    <property type="entry name" value="UROS/Hem4"/>
</dbReference>
<accession>A0A1X2HP47</accession>
<reference evidence="2 3" key="1">
    <citation type="submission" date="2016-07" db="EMBL/GenBank/DDBJ databases">
        <title>Pervasive Adenine N6-methylation of Active Genes in Fungi.</title>
        <authorList>
            <consortium name="DOE Joint Genome Institute"/>
            <person name="Mondo S.J."/>
            <person name="Dannebaum R.O."/>
            <person name="Kuo R.C."/>
            <person name="Labutti K."/>
            <person name="Haridas S."/>
            <person name="Kuo A."/>
            <person name="Salamov A."/>
            <person name="Ahrendt S.R."/>
            <person name="Lipzen A."/>
            <person name="Sullivan W."/>
            <person name="Andreopoulos W.B."/>
            <person name="Clum A."/>
            <person name="Lindquist E."/>
            <person name="Daum C."/>
            <person name="Ramamoorthy G.K."/>
            <person name="Gryganskyi A."/>
            <person name="Culley D."/>
            <person name="Magnuson J.K."/>
            <person name="James T.Y."/>
            <person name="O'Malley M.A."/>
            <person name="Stajich J.E."/>
            <person name="Spatafora J.W."/>
            <person name="Visel A."/>
            <person name="Grigoriev I.V."/>
        </authorList>
    </citation>
    <scope>NUCLEOTIDE SEQUENCE [LARGE SCALE GENOMIC DNA]</scope>
    <source>
        <strain evidence="2 3">NRRL 2496</strain>
    </source>
</reference>
<gene>
    <name evidence="2" type="ORF">BCR43DRAFT_167914</name>
</gene>